<dbReference type="SUPFAM" id="SSF55729">
    <property type="entry name" value="Acyl-CoA N-acyltransferases (Nat)"/>
    <property type="match status" value="1"/>
</dbReference>
<proteinExistence type="predicted"/>
<dbReference type="RefSeq" id="WP_235067227.1">
    <property type="nucleotide sequence ID" value="NZ_JAKFGM010000002.1"/>
</dbReference>
<evidence type="ECO:0000313" key="2">
    <source>
        <dbReference type="Proteomes" id="UP001139410"/>
    </source>
</evidence>
<gene>
    <name evidence="1" type="ORF">LVY65_06560</name>
</gene>
<dbReference type="Proteomes" id="UP001139410">
    <property type="component" value="Unassembled WGS sequence"/>
</dbReference>
<comment type="caution">
    <text evidence="1">The sequence shown here is derived from an EMBL/GenBank/DDBJ whole genome shotgun (WGS) entry which is preliminary data.</text>
</comment>
<dbReference type="Gene3D" id="3.40.630.30">
    <property type="match status" value="1"/>
</dbReference>
<evidence type="ECO:0000313" key="1">
    <source>
        <dbReference type="EMBL" id="MCF2514724.1"/>
    </source>
</evidence>
<dbReference type="AlphaFoldDB" id="A0A9X1QLI7"/>
<name>A0A9X1QLI7_9SPHN</name>
<keyword evidence="2" id="KW-1185">Reference proteome</keyword>
<dbReference type="EMBL" id="JAKFGM010000002">
    <property type="protein sequence ID" value="MCF2514724.1"/>
    <property type="molecule type" value="Genomic_DNA"/>
</dbReference>
<sequence>MATTASYKPQFYVVGLGLAEAGAAYPIIRAIAPEISLDDWLDYVRRRGREGGFIGLFDEGGTVVGLASYRICERLRHGRVLTLDDFVTFELSRAAPARAALMAAAEDRARLLGCAGIEVRTGARGLAGTGSRKAGGWLTLGLTLDSVIFVKSL</sequence>
<protein>
    <recommendedName>
        <fullName evidence="3">N-acetyltransferase domain-containing protein</fullName>
    </recommendedName>
</protein>
<organism evidence="1 2">
    <name type="scientific">Sphingomonas cremea</name>
    <dbReference type="NCBI Taxonomy" id="2904799"/>
    <lineage>
        <taxon>Bacteria</taxon>
        <taxon>Pseudomonadati</taxon>
        <taxon>Pseudomonadota</taxon>
        <taxon>Alphaproteobacteria</taxon>
        <taxon>Sphingomonadales</taxon>
        <taxon>Sphingomonadaceae</taxon>
        <taxon>Sphingomonas</taxon>
    </lineage>
</organism>
<accession>A0A9X1QLI7</accession>
<dbReference type="InterPro" id="IPR016181">
    <property type="entry name" value="Acyl_CoA_acyltransferase"/>
</dbReference>
<reference evidence="1" key="1">
    <citation type="submission" date="2022-01" db="EMBL/GenBank/DDBJ databases">
        <authorList>
            <person name="Jo J.-H."/>
            <person name="Im W.-T."/>
        </authorList>
    </citation>
    <scope>NUCLEOTIDE SEQUENCE</scope>
    <source>
        <strain evidence="1">G124</strain>
    </source>
</reference>
<evidence type="ECO:0008006" key="3">
    <source>
        <dbReference type="Google" id="ProtNLM"/>
    </source>
</evidence>